<comment type="catalytic activity">
    <reaction evidence="17">
        <text>L-threonyl-[protein] + ATP = O-phospho-L-threonyl-[protein] + ADP + H(+)</text>
        <dbReference type="Rhea" id="RHEA:46608"/>
        <dbReference type="Rhea" id="RHEA-COMP:11060"/>
        <dbReference type="Rhea" id="RHEA-COMP:11605"/>
        <dbReference type="ChEBI" id="CHEBI:15378"/>
        <dbReference type="ChEBI" id="CHEBI:30013"/>
        <dbReference type="ChEBI" id="CHEBI:30616"/>
        <dbReference type="ChEBI" id="CHEBI:61977"/>
        <dbReference type="ChEBI" id="CHEBI:456216"/>
        <dbReference type="EC" id="2.7.11.1"/>
    </reaction>
</comment>
<accession>A0AAD9TVB3</accession>
<keyword evidence="7 19" id="KW-0812">Transmembrane</keyword>
<dbReference type="InterPro" id="IPR001611">
    <property type="entry name" value="Leu-rich_rpt"/>
</dbReference>
<evidence type="ECO:0000313" key="22">
    <source>
        <dbReference type="EMBL" id="KAK2642583.1"/>
    </source>
</evidence>
<dbReference type="Gene3D" id="3.80.10.10">
    <property type="entry name" value="Ribonuclease Inhibitor"/>
    <property type="match status" value="4"/>
</dbReference>
<dbReference type="Pfam" id="PF07714">
    <property type="entry name" value="PK_Tyr_Ser-Thr"/>
    <property type="match status" value="2"/>
</dbReference>
<evidence type="ECO:0000256" key="14">
    <source>
        <dbReference type="ARBA" id="ARBA00023136"/>
    </source>
</evidence>
<dbReference type="GO" id="GO:0016020">
    <property type="term" value="C:membrane"/>
    <property type="evidence" value="ECO:0007669"/>
    <property type="project" value="UniProtKB-SubCell"/>
</dbReference>
<dbReference type="Gene3D" id="2.60.120.430">
    <property type="entry name" value="Galactose-binding lectin"/>
    <property type="match status" value="2"/>
</dbReference>
<dbReference type="FunFam" id="1.10.510.10:FF:000044">
    <property type="entry name" value="Putative LRR receptor-like serine/threonine-protein kinase"/>
    <property type="match status" value="1"/>
</dbReference>
<dbReference type="PROSITE" id="PS50011">
    <property type="entry name" value="PROTEIN_KINASE_DOM"/>
    <property type="match status" value="2"/>
</dbReference>
<comment type="caution">
    <text evidence="22">The sequence shown here is derived from an EMBL/GenBank/DDBJ whole genome shotgun (WGS) entry which is preliminary data.</text>
</comment>
<keyword evidence="8 20" id="KW-0732">Signal</keyword>
<keyword evidence="13 19" id="KW-1133">Transmembrane helix</keyword>
<keyword evidence="16" id="KW-0325">Glycoprotein</keyword>
<feature type="transmembrane region" description="Helical" evidence="19">
    <location>
        <begin position="1571"/>
        <end position="1594"/>
    </location>
</feature>
<evidence type="ECO:0000256" key="6">
    <source>
        <dbReference type="ARBA" id="ARBA00022679"/>
    </source>
</evidence>
<keyword evidence="4" id="KW-0597">Phosphoprotein</keyword>
<feature type="domain" description="Protein kinase" evidence="21">
    <location>
        <begin position="659"/>
        <end position="936"/>
    </location>
</feature>
<evidence type="ECO:0000256" key="13">
    <source>
        <dbReference type="ARBA" id="ARBA00022989"/>
    </source>
</evidence>
<dbReference type="PANTHER" id="PTHR48006">
    <property type="entry name" value="LEUCINE-RICH REPEAT-CONTAINING PROTEIN DDB_G0281931-RELATED"/>
    <property type="match status" value="1"/>
</dbReference>
<protein>
    <recommendedName>
        <fullName evidence="2">non-specific serine/threonine protein kinase</fullName>
        <ecNumber evidence="2">2.7.11.1</ecNumber>
    </recommendedName>
</protein>
<evidence type="ECO:0000256" key="18">
    <source>
        <dbReference type="ARBA" id="ARBA00048679"/>
    </source>
</evidence>
<dbReference type="EMBL" id="JANJYI010000007">
    <property type="protein sequence ID" value="KAK2642583.1"/>
    <property type="molecule type" value="Genomic_DNA"/>
</dbReference>
<dbReference type="InterPro" id="IPR021720">
    <property type="entry name" value="Malectin_dom"/>
</dbReference>
<dbReference type="SUPFAM" id="SSF52058">
    <property type="entry name" value="L domain-like"/>
    <property type="match status" value="2"/>
</dbReference>
<evidence type="ECO:0000256" key="5">
    <source>
        <dbReference type="ARBA" id="ARBA00022614"/>
    </source>
</evidence>
<keyword evidence="11" id="KW-0418">Kinase</keyword>
<dbReference type="InterPro" id="IPR000719">
    <property type="entry name" value="Prot_kinase_dom"/>
</dbReference>
<dbReference type="Proteomes" id="UP001280121">
    <property type="component" value="Unassembled WGS sequence"/>
</dbReference>
<feature type="signal peptide" evidence="20">
    <location>
        <begin position="1"/>
        <end position="26"/>
    </location>
</feature>
<evidence type="ECO:0000256" key="12">
    <source>
        <dbReference type="ARBA" id="ARBA00022840"/>
    </source>
</evidence>
<dbReference type="InterPro" id="IPR011009">
    <property type="entry name" value="Kinase-like_dom_sf"/>
</dbReference>
<dbReference type="InterPro" id="IPR008271">
    <property type="entry name" value="Ser/Thr_kinase_AS"/>
</dbReference>
<evidence type="ECO:0000256" key="3">
    <source>
        <dbReference type="ARBA" id="ARBA00022527"/>
    </source>
</evidence>
<dbReference type="EC" id="2.7.11.1" evidence="2"/>
<evidence type="ECO:0000256" key="20">
    <source>
        <dbReference type="SAM" id="SignalP"/>
    </source>
</evidence>
<evidence type="ECO:0000259" key="21">
    <source>
        <dbReference type="PROSITE" id="PS50011"/>
    </source>
</evidence>
<feature type="chain" id="PRO_5041918686" description="non-specific serine/threonine protein kinase" evidence="20">
    <location>
        <begin position="27"/>
        <end position="1758"/>
    </location>
</feature>
<dbReference type="FunFam" id="2.60.120.430:FF:000004">
    <property type="entry name" value="Putative leucine-rich repeat receptor-like serine/threonine-protein kinase"/>
    <property type="match status" value="2"/>
</dbReference>
<dbReference type="SMART" id="SM00220">
    <property type="entry name" value="S_TKc"/>
    <property type="match status" value="1"/>
</dbReference>
<keyword evidence="23" id="KW-1185">Reference proteome</keyword>
<keyword evidence="14 19" id="KW-0472">Membrane</keyword>
<comment type="subcellular location">
    <subcellularLocation>
        <location evidence="1">Membrane</location>
        <topology evidence="1">Single-pass type I membrane protein</topology>
    </subcellularLocation>
</comment>
<proteinExistence type="predicted"/>
<evidence type="ECO:0000256" key="19">
    <source>
        <dbReference type="SAM" id="Phobius"/>
    </source>
</evidence>
<dbReference type="Pfam" id="PF11721">
    <property type="entry name" value="Malectin"/>
    <property type="match status" value="2"/>
</dbReference>
<reference evidence="22" key="1">
    <citation type="journal article" date="2023" name="Plant J.">
        <title>Genome sequences and population genomics provide insights into the demographic history, inbreeding, and mutation load of two 'living fossil' tree species of Dipteronia.</title>
        <authorList>
            <person name="Feng Y."/>
            <person name="Comes H.P."/>
            <person name="Chen J."/>
            <person name="Zhu S."/>
            <person name="Lu R."/>
            <person name="Zhang X."/>
            <person name="Li P."/>
            <person name="Qiu J."/>
            <person name="Olsen K.M."/>
            <person name="Qiu Y."/>
        </authorList>
    </citation>
    <scope>NUCLEOTIDE SEQUENCE</scope>
    <source>
        <strain evidence="22">KIB01</strain>
    </source>
</reference>
<comment type="catalytic activity">
    <reaction evidence="18">
        <text>L-seryl-[protein] + ATP = O-phospho-L-seryl-[protein] + ADP + H(+)</text>
        <dbReference type="Rhea" id="RHEA:17989"/>
        <dbReference type="Rhea" id="RHEA-COMP:9863"/>
        <dbReference type="Rhea" id="RHEA-COMP:11604"/>
        <dbReference type="ChEBI" id="CHEBI:15378"/>
        <dbReference type="ChEBI" id="CHEBI:29999"/>
        <dbReference type="ChEBI" id="CHEBI:30616"/>
        <dbReference type="ChEBI" id="CHEBI:83421"/>
        <dbReference type="ChEBI" id="CHEBI:456216"/>
        <dbReference type="EC" id="2.7.11.1"/>
    </reaction>
</comment>
<dbReference type="InterPro" id="IPR032675">
    <property type="entry name" value="LRR_dom_sf"/>
</dbReference>
<name>A0AAD9TVB3_9ROSI</name>
<organism evidence="22 23">
    <name type="scientific">Dipteronia dyeriana</name>
    <dbReference type="NCBI Taxonomy" id="168575"/>
    <lineage>
        <taxon>Eukaryota</taxon>
        <taxon>Viridiplantae</taxon>
        <taxon>Streptophyta</taxon>
        <taxon>Embryophyta</taxon>
        <taxon>Tracheophyta</taxon>
        <taxon>Spermatophyta</taxon>
        <taxon>Magnoliopsida</taxon>
        <taxon>eudicotyledons</taxon>
        <taxon>Gunneridae</taxon>
        <taxon>Pentapetalae</taxon>
        <taxon>rosids</taxon>
        <taxon>malvids</taxon>
        <taxon>Sapindales</taxon>
        <taxon>Sapindaceae</taxon>
        <taxon>Hippocastanoideae</taxon>
        <taxon>Acereae</taxon>
        <taxon>Dipteronia</taxon>
    </lineage>
</organism>
<dbReference type="Gene3D" id="1.10.510.10">
    <property type="entry name" value="Transferase(Phosphotransferase) domain 1"/>
    <property type="match status" value="1"/>
</dbReference>
<dbReference type="Gene3D" id="3.30.200.20">
    <property type="entry name" value="Phosphorylase Kinase, domain 1"/>
    <property type="match status" value="2"/>
</dbReference>
<dbReference type="CDD" id="cd14066">
    <property type="entry name" value="STKc_IRAK"/>
    <property type="match status" value="1"/>
</dbReference>
<dbReference type="InterPro" id="IPR001245">
    <property type="entry name" value="Ser-Thr/Tyr_kinase_cat_dom"/>
</dbReference>
<evidence type="ECO:0000256" key="16">
    <source>
        <dbReference type="ARBA" id="ARBA00023180"/>
    </source>
</evidence>
<keyword evidence="12" id="KW-0067">ATP-binding</keyword>
<dbReference type="GO" id="GO:0005524">
    <property type="term" value="F:ATP binding"/>
    <property type="evidence" value="ECO:0007669"/>
    <property type="project" value="UniProtKB-KW"/>
</dbReference>
<keyword evidence="9" id="KW-0677">Repeat</keyword>
<dbReference type="SUPFAM" id="SSF56112">
    <property type="entry name" value="Protein kinase-like (PK-like)"/>
    <property type="match status" value="2"/>
</dbReference>
<evidence type="ECO:0000256" key="17">
    <source>
        <dbReference type="ARBA" id="ARBA00047899"/>
    </source>
</evidence>
<dbReference type="GO" id="GO:0004674">
    <property type="term" value="F:protein serine/threonine kinase activity"/>
    <property type="evidence" value="ECO:0007669"/>
    <property type="project" value="UniProtKB-KW"/>
</dbReference>
<dbReference type="FunFam" id="3.30.200.20:FF:000217">
    <property type="entry name" value="probable LRR receptor-like serine/threonine-protein kinase At1g53430"/>
    <property type="match status" value="2"/>
</dbReference>
<dbReference type="FunFam" id="3.80.10.10:FF:000433">
    <property type="entry name" value="Putative LRR receptor-like serine/threonine-protein kinase isoform A"/>
    <property type="match status" value="1"/>
</dbReference>
<evidence type="ECO:0000256" key="10">
    <source>
        <dbReference type="ARBA" id="ARBA00022741"/>
    </source>
</evidence>
<sequence>MFFVVFFESLLLVSLGLFGGQFFVDAQQLPQSEVDALNEIVKTMGATDWSFNGSACGFKVTPVSDAESQPTTEITCNTLNNTPHITALIFKRWSLSGVLPHEVVRLPQLQHIDLAYNYLNGSIPVEWSSMQWKYISLFGNRLSGNIPSDLGSITSLTYLDIEANQFSGTVPTQLGNLVNLETLRLSSNNLMGNLPIEFAELKNLTDFRINDNNFNGSIPDIFQSWMVIERLELQGSGLEGPIPSSISGLKILKQLRISDINGTNQAFPEIQNLTALTRLSLRNCSISGEIPPYIWGINTLRVLDLSFNNLTGELSNVRITGSMKFIFLSGNSLSGNIPDSILRKGTNVDLSYNNFNLPSSEHPACLESRNLNLNLFRSSVVKNNLSGVLPCQNNFKCGRYRHSFHINCGGQNFKVNGSTFEGDKDIGGGAATSHLNHDANWGFSSTGDFTDDDDEQNTRYIADSDPSLISELYTNARIAPLSLTYFGYCLANGNYLVTLHFAEILFPNDTTFRSLGRRIFDIYVQDRLVEKDFNIEAEASGVLKPISKPYNVTVADNSLVIRFNWAGKGTAATPKRGVYGPLISAISVEDPNFKPGKKNIASIVVGVVTGFCVLVLVLGILYWKYYVRTKSSKQTDLKGLDLQTKSFTLKQIKAATNNFDSLNKIGEGGFGPVFKGLLSDGTIIAVKQLSSKSKQGNREFLNEIGMISCLLHPNLVKLHGCCIEGDQLLLVYEYMENNCLARALFGRNNCQLKLDWPTRQKICLGIARGLAFLHEESRFKIVHRDIKATNVLLDGDLNPKISDFGLAKLHEEEKTHISTRVAGTIGYMAPEYALWGYLTYKADVYSFGVVALEIVSGINNMSYVPDDNCACLLDWACHLQQNGKLMELVDPKLKSEFKEEEAERMIKVSLLCTNGSPSLRPTMSEAVGMLEGTTNIPDAIPEAGSYSQDLRFKAIRDQRRLMHNQSLVGNHTGHPTLAGSSTSGQDLYEVNEASYLRYKATREDGYGQIESKSSVSDLQLSTSMPSWTGSSTSGHDFYSKNLSSKCCSSSSNLYCLYQFCHWVALGQFFVAAQLPQSEVDALNQLAKTMGAVDWIFDGNACGFTKNPASETDSETNITCTNVNNTPHIMIIKFKRWSLSGVLPPELVQLPHLQEIDFAYNYLNGSIPVEWASMQLKFISVFGNRLSGNIPSHLGNITSLTYLRLSSNRLSGNLPIELAELKNLTQFRINDNNFNGSIPDFIQNWKGLKRLEIQGSGLEGPIPSFISVLKNLEQLRIGDISGTNQAFPELANLTALTRCMILRNCSISGKKKFCEFCKDLSFNNLTGELPDVPISDSLKFMNLNLNLFRSSPVKSHLSGVLPCKDNFKCERYRHSFYINCGGQNVKVNGSTFEGDEGNDGGAATYYLNDDASWGFSSTGDFLDDNDEQKRRYIVDSNSSVMSELYKNARIAPISRTYFGYCLENENYLVTLHFAEILFTDDNTYHSLGRRIFDIHVQDQLVEKDFNIEAEASGVLKPFSKLYNVTVANNTLEIRFNWAGKGTTAIPGRGVYGPLVSAISVVDPNFKPEKKNIASIVVGVVVGLCTIVLVLGFLYWRYYVRSKSGKQADLKGLDLQTNSFTSKQIKAATNNFDSMNKIGEGGFGPVYKGLLSDGTIIAVKQLSSKSKQGNREFLNEIGMISCLLHPNLVKLYGCCIEGDQLLLVYEYMENNSLARALFGKLNLVTFIYVPDENCARLLDWACLFQQNGNLKELVDPKLGS</sequence>
<evidence type="ECO:0000256" key="9">
    <source>
        <dbReference type="ARBA" id="ARBA00022737"/>
    </source>
</evidence>
<evidence type="ECO:0000256" key="15">
    <source>
        <dbReference type="ARBA" id="ARBA00023170"/>
    </source>
</evidence>
<keyword evidence="15" id="KW-0675">Receptor</keyword>
<evidence type="ECO:0000256" key="2">
    <source>
        <dbReference type="ARBA" id="ARBA00012513"/>
    </source>
</evidence>
<dbReference type="Pfam" id="PF00560">
    <property type="entry name" value="LRR_1"/>
    <property type="match status" value="4"/>
</dbReference>
<evidence type="ECO:0000256" key="8">
    <source>
        <dbReference type="ARBA" id="ARBA00022729"/>
    </source>
</evidence>
<dbReference type="InterPro" id="IPR051824">
    <property type="entry name" value="LRR_Rcpt-Like_S/T_Kinase"/>
</dbReference>
<dbReference type="PROSITE" id="PS00108">
    <property type="entry name" value="PROTEIN_KINASE_ST"/>
    <property type="match status" value="1"/>
</dbReference>
<keyword evidence="6" id="KW-0808">Transferase</keyword>
<feature type="domain" description="Protein kinase" evidence="21">
    <location>
        <begin position="1630"/>
        <end position="1758"/>
    </location>
</feature>
<evidence type="ECO:0000256" key="1">
    <source>
        <dbReference type="ARBA" id="ARBA00004479"/>
    </source>
</evidence>
<feature type="transmembrane region" description="Helical" evidence="19">
    <location>
        <begin position="600"/>
        <end position="623"/>
    </location>
</feature>
<dbReference type="FunFam" id="3.80.10.10:FF:000095">
    <property type="entry name" value="LRR receptor-like serine/threonine-protein kinase GSO1"/>
    <property type="match status" value="1"/>
</dbReference>
<evidence type="ECO:0000256" key="7">
    <source>
        <dbReference type="ARBA" id="ARBA00022692"/>
    </source>
</evidence>
<gene>
    <name evidence="22" type="ORF">Ddye_024346</name>
</gene>
<dbReference type="PANTHER" id="PTHR48006:SF56">
    <property type="entry name" value="PROTEIN KINASE DOMAIN-CONTAINING PROTEIN"/>
    <property type="match status" value="1"/>
</dbReference>
<evidence type="ECO:0000256" key="4">
    <source>
        <dbReference type="ARBA" id="ARBA00022553"/>
    </source>
</evidence>
<keyword evidence="5" id="KW-0433">Leucine-rich repeat</keyword>
<keyword evidence="3" id="KW-0723">Serine/threonine-protein kinase</keyword>
<evidence type="ECO:0000313" key="23">
    <source>
        <dbReference type="Proteomes" id="UP001280121"/>
    </source>
</evidence>
<evidence type="ECO:0000256" key="11">
    <source>
        <dbReference type="ARBA" id="ARBA00022777"/>
    </source>
</evidence>
<keyword evidence="10" id="KW-0547">Nucleotide-binding</keyword>